<dbReference type="SUPFAM" id="SSF56399">
    <property type="entry name" value="ADP-ribosylation"/>
    <property type="match status" value="1"/>
</dbReference>
<dbReference type="PANTHER" id="PTHR31681">
    <property type="entry name" value="C2H2-LIKE ZINC FINGER PROTEIN"/>
    <property type="match status" value="1"/>
</dbReference>
<dbReference type="EMBL" id="PKPP01001986">
    <property type="protein sequence ID" value="PWA78462.1"/>
    <property type="molecule type" value="Genomic_DNA"/>
</dbReference>
<organism evidence="1 2">
    <name type="scientific">Artemisia annua</name>
    <name type="common">Sweet wormwood</name>
    <dbReference type="NCBI Taxonomy" id="35608"/>
    <lineage>
        <taxon>Eukaryota</taxon>
        <taxon>Viridiplantae</taxon>
        <taxon>Streptophyta</taxon>
        <taxon>Embryophyta</taxon>
        <taxon>Tracheophyta</taxon>
        <taxon>Spermatophyta</taxon>
        <taxon>Magnoliopsida</taxon>
        <taxon>eudicotyledons</taxon>
        <taxon>Gunneridae</taxon>
        <taxon>Pentapetalae</taxon>
        <taxon>asterids</taxon>
        <taxon>campanulids</taxon>
        <taxon>Asterales</taxon>
        <taxon>Asteraceae</taxon>
        <taxon>Asteroideae</taxon>
        <taxon>Anthemideae</taxon>
        <taxon>Artemisiinae</taxon>
        <taxon>Artemisia</taxon>
    </lineage>
</organism>
<sequence>MTNPTRTFTGSPSSFKKMQVSNQHVHHAKTPLNMITNAMTAVELRAARVMQACCGFLRWDAHCGGKRTDVTQLGEERPILHRSRRRSLEDEVARHYTKNWFASKTLLETGDPSRNIIEMIFKTTTANTTTCTINIKQVLKLNNSRETLERFEKVREDVKNRAYEHHDKDPRNMVDGNEQLLFYTKLASCKQLETSKLCKDSNCSICSIIKSGFHTAKRKTGIWLTTSCQDFVNDNAHAEMMNVSMAIMVCRVITGRVIDMVDTKFEDEYDSIEGVKSNQLFVKNPSGVLPCFVIVLDCKYTC</sequence>
<dbReference type="Proteomes" id="UP000245207">
    <property type="component" value="Unassembled WGS sequence"/>
</dbReference>
<evidence type="ECO:0000313" key="2">
    <source>
        <dbReference type="Proteomes" id="UP000245207"/>
    </source>
</evidence>
<name>A0A2U1NY72_ARTAN</name>
<evidence type="ECO:0000313" key="1">
    <source>
        <dbReference type="EMBL" id="PWA78462.1"/>
    </source>
</evidence>
<dbReference type="AlphaFoldDB" id="A0A2U1NY72"/>
<dbReference type="PANTHER" id="PTHR31681:SF34">
    <property type="entry name" value="DUF295 DOMAIN-CONTAINING PROTEIN"/>
    <property type="match status" value="1"/>
</dbReference>
<gene>
    <name evidence="1" type="ORF">CTI12_AA215040</name>
</gene>
<accession>A0A2U1NY72</accession>
<dbReference type="OrthoDB" id="9514740at2759"/>
<protein>
    <submittedName>
        <fullName evidence="1">Poly(ADP-ribose) polymerase, catalytic domain-containing protein</fullName>
    </submittedName>
</protein>
<comment type="caution">
    <text evidence="1">The sequence shown here is derived from an EMBL/GenBank/DDBJ whole genome shotgun (WGS) entry which is preliminary data.</text>
</comment>
<dbReference type="STRING" id="35608.A0A2U1NY72"/>
<keyword evidence="2" id="KW-1185">Reference proteome</keyword>
<dbReference type="Gene3D" id="3.90.228.10">
    <property type="match status" value="1"/>
</dbReference>
<reference evidence="1 2" key="1">
    <citation type="journal article" date="2018" name="Mol. Plant">
        <title>The genome of Artemisia annua provides insight into the evolution of Asteraceae family and artemisinin biosynthesis.</title>
        <authorList>
            <person name="Shen Q."/>
            <person name="Zhang L."/>
            <person name="Liao Z."/>
            <person name="Wang S."/>
            <person name="Yan T."/>
            <person name="Shi P."/>
            <person name="Liu M."/>
            <person name="Fu X."/>
            <person name="Pan Q."/>
            <person name="Wang Y."/>
            <person name="Lv Z."/>
            <person name="Lu X."/>
            <person name="Zhang F."/>
            <person name="Jiang W."/>
            <person name="Ma Y."/>
            <person name="Chen M."/>
            <person name="Hao X."/>
            <person name="Li L."/>
            <person name="Tang Y."/>
            <person name="Lv G."/>
            <person name="Zhou Y."/>
            <person name="Sun X."/>
            <person name="Brodelius P.E."/>
            <person name="Rose J.K.C."/>
            <person name="Tang K."/>
        </authorList>
    </citation>
    <scope>NUCLEOTIDE SEQUENCE [LARGE SCALE GENOMIC DNA]</scope>
    <source>
        <strain evidence="2">cv. Huhao1</strain>
        <tissue evidence="1">Leaf</tissue>
    </source>
</reference>
<proteinExistence type="predicted"/>